<dbReference type="EMBL" id="CAMAPB010000024">
    <property type="protein sequence ID" value="CAH9058480.1"/>
    <property type="molecule type" value="Genomic_DNA"/>
</dbReference>
<keyword evidence="6 15" id="KW-0997">Cell inner membrane</keyword>
<gene>
    <name evidence="15 17" type="primary">kdkA</name>
    <name evidence="17" type="ORF">PSEHALCIP103_01871</name>
</gene>
<evidence type="ECO:0000256" key="5">
    <source>
        <dbReference type="ARBA" id="ARBA00022475"/>
    </source>
</evidence>
<keyword evidence="18" id="KW-1185">Reference proteome</keyword>
<comment type="similarity">
    <text evidence="3 15">Belongs to the protein kinase superfamily. KdkA/RfaP family.</text>
</comment>
<evidence type="ECO:0000256" key="15">
    <source>
        <dbReference type="HAMAP-Rule" id="MF_00521"/>
    </source>
</evidence>
<feature type="active site" evidence="15">
    <location>
        <position position="167"/>
    </location>
</feature>
<dbReference type="NCBIfam" id="NF002475">
    <property type="entry name" value="PRK01723.1"/>
    <property type="match status" value="1"/>
</dbReference>
<evidence type="ECO:0000256" key="2">
    <source>
        <dbReference type="ARBA" id="ARBA00004713"/>
    </source>
</evidence>
<accession>A0A9W4VRS7</accession>
<keyword evidence="7 15" id="KW-0808">Transferase</keyword>
<evidence type="ECO:0000256" key="14">
    <source>
        <dbReference type="ARBA" id="ARBA00034417"/>
    </source>
</evidence>
<evidence type="ECO:0000256" key="12">
    <source>
        <dbReference type="ARBA" id="ARBA00023136"/>
    </source>
</evidence>
<proteinExistence type="inferred from homology"/>
<keyword evidence="5 15" id="KW-1003">Cell membrane</keyword>
<dbReference type="GO" id="GO:0009244">
    <property type="term" value="P:lipopolysaccharide core region biosynthetic process"/>
    <property type="evidence" value="ECO:0007669"/>
    <property type="project" value="UniProtKB-UniRule"/>
</dbReference>
<dbReference type="InterPro" id="IPR000719">
    <property type="entry name" value="Prot_kinase_dom"/>
</dbReference>
<evidence type="ECO:0000256" key="3">
    <source>
        <dbReference type="ARBA" id="ARBA00010327"/>
    </source>
</evidence>
<evidence type="ECO:0000259" key="16">
    <source>
        <dbReference type="PROSITE" id="PS50011"/>
    </source>
</evidence>
<evidence type="ECO:0000256" key="4">
    <source>
        <dbReference type="ARBA" id="ARBA00011988"/>
    </source>
</evidence>
<evidence type="ECO:0000256" key="1">
    <source>
        <dbReference type="ARBA" id="ARBA00004515"/>
    </source>
</evidence>
<evidence type="ECO:0000256" key="7">
    <source>
        <dbReference type="ARBA" id="ARBA00022679"/>
    </source>
</evidence>
<keyword evidence="12 15" id="KW-0472">Membrane</keyword>
<feature type="domain" description="Protein kinase" evidence="16">
    <location>
        <begin position="1"/>
        <end position="240"/>
    </location>
</feature>
<dbReference type="Pfam" id="PF06293">
    <property type="entry name" value="Kdo"/>
    <property type="match status" value="1"/>
</dbReference>
<dbReference type="AlphaFoldDB" id="A0A9W4VRS7"/>
<evidence type="ECO:0000256" key="13">
    <source>
        <dbReference type="ARBA" id="ARBA00029511"/>
    </source>
</evidence>
<comment type="subcellular location">
    <subcellularLocation>
        <location evidence="1 15">Cell inner membrane</location>
        <topology evidence="1 15">Peripheral membrane protein</topology>
        <orientation evidence="1 15">Cytoplasmic side</orientation>
    </subcellularLocation>
</comment>
<evidence type="ECO:0000256" key="8">
    <source>
        <dbReference type="ARBA" id="ARBA00022741"/>
    </source>
</evidence>
<comment type="function">
    <text evidence="15">Catalyzes the ATP-dependent phosphorylation of the 3-deoxy-D-manno-octulosonic acid (Kdo) residue in Kdo-lipid IV(A) at the 4-OH position.</text>
</comment>
<evidence type="ECO:0000256" key="9">
    <source>
        <dbReference type="ARBA" id="ARBA00022777"/>
    </source>
</evidence>
<comment type="caution">
    <text evidence="17">The sequence shown here is derived from an EMBL/GenBank/DDBJ whole genome shotgun (WGS) entry which is preliminary data.</text>
</comment>
<dbReference type="GO" id="GO:0005886">
    <property type="term" value="C:plasma membrane"/>
    <property type="evidence" value="ECO:0007669"/>
    <property type="project" value="UniProtKB-SubCell"/>
</dbReference>
<dbReference type="GO" id="GO:0005524">
    <property type="term" value="F:ATP binding"/>
    <property type="evidence" value="ECO:0007669"/>
    <property type="project" value="UniProtKB-UniRule"/>
</dbReference>
<dbReference type="InterPro" id="IPR022826">
    <property type="entry name" value="KDO_kinase"/>
</dbReference>
<dbReference type="InterPro" id="IPR011009">
    <property type="entry name" value="Kinase-like_dom_sf"/>
</dbReference>
<evidence type="ECO:0000313" key="17">
    <source>
        <dbReference type="EMBL" id="CAH9058480.1"/>
    </source>
</evidence>
<reference evidence="17" key="1">
    <citation type="submission" date="2022-07" db="EMBL/GenBank/DDBJ databases">
        <authorList>
            <person name="Criscuolo A."/>
        </authorList>
    </citation>
    <scope>NUCLEOTIDE SEQUENCE</scope>
    <source>
        <strain evidence="17">CIP103197</strain>
    </source>
</reference>
<comment type="catalytic activity">
    <reaction evidence="14 15">
        <text>an alpha-Kdo-(2-&gt;6)-lipid IVA + ATP = a 4-O-phospho-alpha-Kdo-(2-&gt;6)-lipid IVA + ADP + H(+)</text>
        <dbReference type="Rhea" id="RHEA:74271"/>
        <dbReference type="ChEBI" id="CHEBI:15378"/>
        <dbReference type="ChEBI" id="CHEBI:30616"/>
        <dbReference type="ChEBI" id="CHEBI:176428"/>
        <dbReference type="ChEBI" id="CHEBI:193140"/>
        <dbReference type="ChEBI" id="CHEBI:456216"/>
        <dbReference type="EC" id="2.7.1.166"/>
    </reaction>
</comment>
<evidence type="ECO:0000256" key="6">
    <source>
        <dbReference type="ARBA" id="ARBA00022519"/>
    </source>
</evidence>
<dbReference type="EC" id="2.7.1.166" evidence="4 15"/>
<keyword evidence="10 15" id="KW-0067">ATP-binding</keyword>
<keyword evidence="11 15" id="KW-0448">Lipopolysaccharide biosynthesis</keyword>
<dbReference type="Proteomes" id="UP001152447">
    <property type="component" value="Unassembled WGS sequence"/>
</dbReference>
<sequence>MFNQHVKNNHVILSHPQYSSQIELDWFEPNFWQQQQKIVGAKKGRATAWFFKHADLTAVLRHYWRGGLIGKLLSDQYLYWGLEQTRVYQEFSLMTRLIELGLNVPKPIAAKVSRYGFIYRGDIITEAVSGAKSILDILIERTLSEAEIKKIAQTIAQFHSKGVYHADLNINNILFDDSGDVYIIDFDRGEIKVPHKKWQQSNMSRLQRSFLKEQSRNSNFHWQQNDWQRLDKHYRDGLTQ</sequence>
<keyword evidence="8 15" id="KW-0547">Nucleotide-binding</keyword>
<protein>
    <recommendedName>
        <fullName evidence="13 15">3-deoxy-D-manno-octulosonic acid kinase</fullName>
        <shortName evidence="15">Kdo kinase</shortName>
        <ecNumber evidence="4 15">2.7.1.166</ecNumber>
    </recommendedName>
</protein>
<evidence type="ECO:0000256" key="11">
    <source>
        <dbReference type="ARBA" id="ARBA00022985"/>
    </source>
</evidence>
<dbReference type="Gene3D" id="1.10.510.10">
    <property type="entry name" value="Transferase(Phosphotransferase) domain 1"/>
    <property type="match status" value="1"/>
</dbReference>
<dbReference type="GO" id="GO:0004672">
    <property type="term" value="F:protein kinase activity"/>
    <property type="evidence" value="ECO:0007669"/>
    <property type="project" value="InterPro"/>
</dbReference>
<keyword evidence="9 15" id="KW-0418">Kinase</keyword>
<dbReference type="SUPFAM" id="SSF56112">
    <property type="entry name" value="Protein kinase-like (PK-like)"/>
    <property type="match status" value="1"/>
</dbReference>
<organism evidence="17 18">
    <name type="scientific">Pseudoalteromonas haloplanktis</name>
    <name type="common">Alteromonas haloplanktis</name>
    <dbReference type="NCBI Taxonomy" id="228"/>
    <lineage>
        <taxon>Bacteria</taxon>
        <taxon>Pseudomonadati</taxon>
        <taxon>Pseudomonadota</taxon>
        <taxon>Gammaproteobacteria</taxon>
        <taxon>Alteromonadales</taxon>
        <taxon>Pseudoalteromonadaceae</taxon>
        <taxon>Pseudoalteromonas</taxon>
    </lineage>
</organism>
<name>A0A9W4VRS7_PSEHA</name>
<evidence type="ECO:0000313" key="18">
    <source>
        <dbReference type="Proteomes" id="UP001152447"/>
    </source>
</evidence>
<evidence type="ECO:0000256" key="10">
    <source>
        <dbReference type="ARBA" id="ARBA00022840"/>
    </source>
</evidence>
<dbReference type="HAMAP" id="MF_00521">
    <property type="entry name" value="KDO_kinase"/>
    <property type="match status" value="1"/>
</dbReference>
<comment type="pathway">
    <text evidence="2 15">Bacterial outer membrane biogenesis; LPS core biosynthesis.</text>
</comment>
<dbReference type="PROSITE" id="PS50011">
    <property type="entry name" value="PROTEIN_KINASE_DOM"/>
    <property type="match status" value="1"/>
</dbReference>
<dbReference type="RefSeq" id="WP_008468205.1">
    <property type="nucleotide sequence ID" value="NZ_CAMAPB010000024.1"/>
</dbReference>